<dbReference type="Proteomes" id="UP000323393">
    <property type="component" value="Unassembled WGS sequence"/>
</dbReference>
<name>A0AA95B4A5_9BACI</name>
<protein>
    <submittedName>
        <fullName evidence="1">Uncharacterized protein</fullName>
    </submittedName>
</protein>
<evidence type="ECO:0000313" key="1">
    <source>
        <dbReference type="EMBL" id="TYS54590.1"/>
    </source>
</evidence>
<organism evidence="1 2">
    <name type="scientific">Sutcliffiella horikoshii</name>
    <dbReference type="NCBI Taxonomy" id="79883"/>
    <lineage>
        <taxon>Bacteria</taxon>
        <taxon>Bacillati</taxon>
        <taxon>Bacillota</taxon>
        <taxon>Bacilli</taxon>
        <taxon>Bacillales</taxon>
        <taxon>Bacillaceae</taxon>
        <taxon>Sutcliffiella</taxon>
    </lineage>
</organism>
<evidence type="ECO:0000313" key="2">
    <source>
        <dbReference type="Proteomes" id="UP000323393"/>
    </source>
</evidence>
<reference evidence="1 2" key="1">
    <citation type="submission" date="2019-08" db="EMBL/GenBank/DDBJ databases">
        <title>Bacillus genomes from the desert of Cuatro Cienegas, Coahuila.</title>
        <authorList>
            <person name="Olmedo-Alvarez G."/>
        </authorList>
    </citation>
    <scope>NUCLEOTIDE SEQUENCE [LARGE SCALE GENOMIC DNA]</scope>
    <source>
        <strain evidence="1 2">CH88_3T</strain>
    </source>
</reference>
<comment type="caution">
    <text evidence="1">The sequence shown here is derived from an EMBL/GenBank/DDBJ whole genome shotgun (WGS) entry which is preliminary data.</text>
</comment>
<dbReference type="EMBL" id="VTEU01000013">
    <property type="protein sequence ID" value="TYS54590.1"/>
    <property type="molecule type" value="Genomic_DNA"/>
</dbReference>
<proteinExistence type="predicted"/>
<gene>
    <name evidence="1" type="ORF">FZC74_19630</name>
</gene>
<dbReference type="RefSeq" id="WP_148967040.1">
    <property type="nucleotide sequence ID" value="NZ_VTEU01000013.1"/>
</dbReference>
<dbReference type="AlphaFoldDB" id="A0AA95B4A5"/>
<sequence>MSKDKEKFRTYLFAFSLIVVFLFTSNVSTGFANQDLQFLLTGWFNKERDISISHLEKEISSEKKKQMGILKEEVAQKLNQADKELGEFTDNEIEVTKAALEQYTLELIESTEFNSEKKKRDFSQEVDKILNETMVKLEESKTNILNSKE</sequence>
<accession>A0AA95B4A5</accession>